<dbReference type="SUPFAM" id="SSF56563">
    <property type="entry name" value="Major capsid protein gp5"/>
    <property type="match status" value="1"/>
</dbReference>
<dbReference type="InterPro" id="IPR054612">
    <property type="entry name" value="Phage_capsid-like_C"/>
</dbReference>
<evidence type="ECO:0000256" key="3">
    <source>
        <dbReference type="SAM" id="MobiDB-lite"/>
    </source>
</evidence>
<evidence type="ECO:0000259" key="4">
    <source>
        <dbReference type="Pfam" id="PF05065"/>
    </source>
</evidence>
<accession>A0A142K632</accession>
<feature type="region of interest" description="Disordered" evidence="3">
    <location>
        <begin position="51"/>
        <end position="81"/>
    </location>
</feature>
<proteinExistence type="predicted"/>
<dbReference type="Gene3D" id="3.30.2320.10">
    <property type="entry name" value="hypothetical protein PF0899 domain"/>
    <property type="match status" value="1"/>
</dbReference>
<keyword evidence="2" id="KW-0946">Virion</keyword>
<dbReference type="NCBIfam" id="TIGR01554">
    <property type="entry name" value="major_cap_HK97"/>
    <property type="match status" value="1"/>
</dbReference>
<gene>
    <name evidence="5" type="ORF">SEA_CHYMERA_6</name>
</gene>
<protein>
    <submittedName>
        <fullName evidence="5">Major capsid protein</fullName>
    </submittedName>
</protein>
<feature type="domain" description="Phage capsid-like C-terminal" evidence="4">
    <location>
        <begin position="116"/>
        <end position="403"/>
    </location>
</feature>
<sequence>MANIRELRTKRTKLGADARAIMQTAETEGRAMTPEEEVRFDKLMEERDGVDRTIERAEKLEDDERADGAREDLERGGTRGGDEAMGALRAYFLGGRSVLTERQARALNAGHDPEGGFLVAPQQFVKELLKGIDDMVALRGLATVHQLTTAESLGVPTLDTDLSDAEWTSELATGSQDDGMRFGKRELRPHPVAKRVKISRKLMRSSATNPETLVRERMEYKFGVTAEKAYMVGDGNQKPLGLFTAHADGIPTGRDIDISTSGTGFVNVAAGNAADDLITAKYTLKGAYHKKAQWLFHRLMIASVRKLKDGDGNYIWRAGLADGEPDKILDLPFIMSEFAPSTFGDGDYVGILGDFSYYWIAEALQFEVQRLNELYAETNQVGFIGRQEADGMPVLAEAFVRLQSNDVVP</sequence>
<evidence type="ECO:0000313" key="5">
    <source>
        <dbReference type="EMBL" id="AMS01565.1"/>
    </source>
</evidence>
<dbReference type="InterPro" id="IPR024455">
    <property type="entry name" value="Phage_capsid"/>
</dbReference>
<comment type="subcellular location">
    <subcellularLocation>
        <location evidence="1">Virion</location>
    </subcellularLocation>
</comment>
<organism evidence="5 6">
    <name type="scientific">Streptomyces phage Chymera</name>
    <dbReference type="NCBI Taxonomy" id="1821728"/>
    <lineage>
        <taxon>Viruses</taxon>
        <taxon>Duplodnaviria</taxon>
        <taxon>Heunggongvirae</taxon>
        <taxon>Uroviricota</taxon>
        <taxon>Caudoviricetes</taxon>
        <taxon>Chymeravirus</taxon>
        <taxon>Chymeravirus chymera</taxon>
    </lineage>
</organism>
<feature type="compositionally biased region" description="Basic and acidic residues" evidence="3">
    <location>
        <begin position="66"/>
        <end position="81"/>
    </location>
</feature>
<name>A0A142K632_9CAUD</name>
<dbReference type="GO" id="GO:0044423">
    <property type="term" value="C:virion component"/>
    <property type="evidence" value="ECO:0007669"/>
    <property type="project" value="UniProtKB-KW"/>
</dbReference>
<dbReference type="Gene3D" id="3.30.2400.10">
    <property type="entry name" value="Major capsid protein gp5"/>
    <property type="match status" value="1"/>
</dbReference>
<reference evidence="5 6" key="1">
    <citation type="submission" date="2016-03" db="EMBL/GenBank/DDBJ databases">
        <authorList>
            <person name="Ploux O."/>
        </authorList>
    </citation>
    <scope>NUCLEOTIDE SEQUENCE [LARGE SCALE GENOMIC DNA]</scope>
</reference>
<keyword evidence="6" id="KW-1185">Reference proteome</keyword>
<dbReference type="EMBL" id="KU958700">
    <property type="protein sequence ID" value="AMS01565.1"/>
    <property type="molecule type" value="Genomic_DNA"/>
</dbReference>
<dbReference type="Pfam" id="PF05065">
    <property type="entry name" value="Phage_capsid"/>
    <property type="match status" value="1"/>
</dbReference>
<evidence type="ECO:0000256" key="1">
    <source>
        <dbReference type="ARBA" id="ARBA00004328"/>
    </source>
</evidence>
<evidence type="ECO:0000256" key="2">
    <source>
        <dbReference type="ARBA" id="ARBA00022844"/>
    </source>
</evidence>
<dbReference type="Proteomes" id="UP000223789">
    <property type="component" value="Segment"/>
</dbReference>
<evidence type="ECO:0000313" key="6">
    <source>
        <dbReference type="Proteomes" id="UP000223789"/>
    </source>
</evidence>